<sequence length="187" mass="20867">SHECKPVEVVVPFVRLEKCEHGDVSKHIVQSFKQIGRMLETDQELVQNIFRLLRESGRSTNSPIYVVSKNFFPGSRPFAAVWTILWSVAGASAAITSDAVMTPFDAGGLAGAVAAAVTTPLDVAKTLLQTRGTSHDAEIRKSQWYPRCCEDYMAKRWTKRVCSRIDTKSIDVCTEQCTLLDELRVFQ</sequence>
<comment type="caution">
    <text evidence="1">The sequence shown here is derived from an EMBL/GenBank/DDBJ whole genome shotgun (WGS) entry which is preliminary data.</text>
</comment>
<protein>
    <submittedName>
        <fullName evidence="1">259_t:CDS:1</fullName>
    </submittedName>
</protein>
<evidence type="ECO:0000313" key="1">
    <source>
        <dbReference type="EMBL" id="CAG8730809.1"/>
    </source>
</evidence>
<feature type="non-terminal residue" evidence="1">
    <location>
        <position position="1"/>
    </location>
</feature>
<accession>A0ACA9Q0V6</accession>
<name>A0ACA9Q0V6_9GLOM</name>
<dbReference type="Proteomes" id="UP000789525">
    <property type="component" value="Unassembled WGS sequence"/>
</dbReference>
<gene>
    <name evidence="1" type="ORF">ACOLOM_LOCUS11621</name>
</gene>
<evidence type="ECO:0000313" key="2">
    <source>
        <dbReference type="Proteomes" id="UP000789525"/>
    </source>
</evidence>
<keyword evidence="2" id="KW-1185">Reference proteome</keyword>
<dbReference type="EMBL" id="CAJVPT010042783">
    <property type="protein sequence ID" value="CAG8730809.1"/>
    <property type="molecule type" value="Genomic_DNA"/>
</dbReference>
<organism evidence="1 2">
    <name type="scientific">Acaulospora colombiana</name>
    <dbReference type="NCBI Taxonomy" id="27376"/>
    <lineage>
        <taxon>Eukaryota</taxon>
        <taxon>Fungi</taxon>
        <taxon>Fungi incertae sedis</taxon>
        <taxon>Mucoromycota</taxon>
        <taxon>Glomeromycotina</taxon>
        <taxon>Glomeromycetes</taxon>
        <taxon>Diversisporales</taxon>
        <taxon>Acaulosporaceae</taxon>
        <taxon>Acaulospora</taxon>
    </lineage>
</organism>
<reference evidence="1" key="1">
    <citation type="submission" date="2021-06" db="EMBL/GenBank/DDBJ databases">
        <authorList>
            <person name="Kallberg Y."/>
            <person name="Tangrot J."/>
            <person name="Rosling A."/>
        </authorList>
    </citation>
    <scope>NUCLEOTIDE SEQUENCE</scope>
    <source>
        <strain evidence="1">CL356</strain>
    </source>
</reference>
<proteinExistence type="predicted"/>